<dbReference type="SUPFAM" id="SSF46689">
    <property type="entry name" value="Homeodomain-like"/>
    <property type="match status" value="1"/>
</dbReference>
<evidence type="ECO:0000313" key="5">
    <source>
        <dbReference type="Proteomes" id="UP000286848"/>
    </source>
</evidence>
<accession>A0A401IU20</accession>
<evidence type="ECO:0000256" key="2">
    <source>
        <dbReference type="PROSITE-ProRule" id="PRU00335"/>
    </source>
</evidence>
<dbReference type="Proteomes" id="UP000286848">
    <property type="component" value="Unassembled WGS sequence"/>
</dbReference>
<dbReference type="PROSITE" id="PS50977">
    <property type="entry name" value="HTH_TETR_2"/>
    <property type="match status" value="1"/>
</dbReference>
<reference evidence="4 5" key="1">
    <citation type="journal article" date="2019" name="Int. J. Syst. Evol. Microbiol.">
        <title>Lactobacillus salitolerans sp. nov., a novel lactic acid bacterium isolated from spent mushroom substrates.</title>
        <authorList>
            <person name="Tohno M."/>
            <person name="Tanizawa Y."/>
            <person name="Kojima Y."/>
            <person name="Sakamoto M."/>
            <person name="Nakamura Y."/>
            <person name="Ohkuma M."/>
            <person name="Kobayashi H."/>
        </authorList>
    </citation>
    <scope>NUCLEOTIDE SEQUENCE [LARGE SCALE GENOMIC DNA]</scope>
    <source>
        <strain evidence="4 5">YK43</strain>
    </source>
</reference>
<dbReference type="GO" id="GO:0003677">
    <property type="term" value="F:DNA binding"/>
    <property type="evidence" value="ECO:0007669"/>
    <property type="project" value="UniProtKB-UniRule"/>
</dbReference>
<dbReference type="EMBL" id="BFFP01000024">
    <property type="protein sequence ID" value="GBG95031.1"/>
    <property type="molecule type" value="Genomic_DNA"/>
</dbReference>
<dbReference type="AlphaFoldDB" id="A0A401IU20"/>
<evidence type="ECO:0000259" key="3">
    <source>
        <dbReference type="PROSITE" id="PS50977"/>
    </source>
</evidence>
<name>A0A401IU20_9LACO</name>
<proteinExistence type="predicted"/>
<sequence length="191" mass="22015">MARPKKNENLNPVRSRIENEFWKLMKKKSLKQITVSELVKNAECNRTTFYYHFDSVEDLAWKIIAESLPVELPKIAQAYFTGKIENVTIDSETMNIIERLSVLIGRDGSSELANLAADALKKMWIREFLQRGTKCDEELSYVFEFMASGIISIISRYGKSEDIVKLKESILLLNKLFSKPTLNLIESKQMN</sequence>
<dbReference type="OrthoDB" id="9810250at2"/>
<gene>
    <name evidence="4" type="ORF">LFYK43_14900</name>
</gene>
<keyword evidence="5" id="KW-1185">Reference proteome</keyword>
<feature type="domain" description="HTH tetR-type" evidence="3">
    <location>
        <begin position="11"/>
        <end position="71"/>
    </location>
</feature>
<keyword evidence="1 2" id="KW-0238">DNA-binding</keyword>
<protein>
    <recommendedName>
        <fullName evidence="3">HTH tetR-type domain-containing protein</fullName>
    </recommendedName>
</protein>
<dbReference type="RefSeq" id="WP_124976978.1">
    <property type="nucleotide sequence ID" value="NZ_BFFP01000024.1"/>
</dbReference>
<dbReference type="InterPro" id="IPR001647">
    <property type="entry name" value="HTH_TetR"/>
</dbReference>
<evidence type="ECO:0000256" key="1">
    <source>
        <dbReference type="ARBA" id="ARBA00023125"/>
    </source>
</evidence>
<feature type="DNA-binding region" description="H-T-H motif" evidence="2">
    <location>
        <begin position="34"/>
        <end position="53"/>
    </location>
</feature>
<dbReference type="InterPro" id="IPR009057">
    <property type="entry name" value="Homeodomain-like_sf"/>
</dbReference>
<comment type="caution">
    <text evidence="4">The sequence shown here is derived from an EMBL/GenBank/DDBJ whole genome shotgun (WGS) entry which is preliminary data.</text>
</comment>
<evidence type="ECO:0000313" key="4">
    <source>
        <dbReference type="EMBL" id="GBG95031.1"/>
    </source>
</evidence>
<organism evidence="4 5">
    <name type="scientific">Ligilactobacillus salitolerans</name>
    <dbReference type="NCBI Taxonomy" id="1808352"/>
    <lineage>
        <taxon>Bacteria</taxon>
        <taxon>Bacillati</taxon>
        <taxon>Bacillota</taxon>
        <taxon>Bacilli</taxon>
        <taxon>Lactobacillales</taxon>
        <taxon>Lactobacillaceae</taxon>
        <taxon>Ligilactobacillus</taxon>
    </lineage>
</organism>
<dbReference type="Gene3D" id="1.10.357.10">
    <property type="entry name" value="Tetracycline Repressor, domain 2"/>
    <property type="match status" value="1"/>
</dbReference>